<proteinExistence type="predicted"/>
<organism evidence="1 2">
    <name type="scientific">Polycladomyces abyssicola</name>
    <dbReference type="NCBI Taxonomy" id="1125966"/>
    <lineage>
        <taxon>Bacteria</taxon>
        <taxon>Bacillati</taxon>
        <taxon>Bacillota</taxon>
        <taxon>Bacilli</taxon>
        <taxon>Bacillales</taxon>
        <taxon>Thermoactinomycetaceae</taxon>
        <taxon>Polycladomyces</taxon>
    </lineage>
</organism>
<dbReference type="InterPro" id="IPR021415">
    <property type="entry name" value="SAV0927-like"/>
</dbReference>
<protein>
    <submittedName>
        <fullName evidence="1">Uncharacterized protein</fullName>
    </submittedName>
</protein>
<dbReference type="KEGG" id="pabs:JIR001_12340"/>
<accession>A0A8D5ZNJ9</accession>
<dbReference type="AlphaFoldDB" id="A0A8D5ZNJ9"/>
<evidence type="ECO:0000313" key="2">
    <source>
        <dbReference type="Proteomes" id="UP000677436"/>
    </source>
</evidence>
<keyword evidence="2" id="KW-1185">Reference proteome</keyword>
<reference evidence="1" key="2">
    <citation type="journal article" date="2021" name="Microbiol. Resour. Announc.">
        <title>Complete Genome Sequence of Polycladomyces abyssicola JIR-001T, Isolated from Hemipelagic Sediment in Deep Seawater.</title>
        <authorList>
            <person name="Tsubouchi T."/>
            <person name="Kaneko Y."/>
        </authorList>
    </citation>
    <scope>NUCLEOTIDE SEQUENCE</scope>
    <source>
        <strain evidence="1">JIR-001</strain>
    </source>
</reference>
<dbReference type="Proteomes" id="UP000677436">
    <property type="component" value="Chromosome"/>
</dbReference>
<dbReference type="RefSeq" id="WP_420830172.1">
    <property type="nucleotide sequence ID" value="NZ_AP024601.1"/>
</dbReference>
<name>A0A8D5ZNJ9_9BACL</name>
<dbReference type="EMBL" id="AP024601">
    <property type="protein sequence ID" value="BCU81451.1"/>
    <property type="molecule type" value="Genomic_DNA"/>
</dbReference>
<dbReference type="Pfam" id="PF11256">
    <property type="entry name" value="SAV0927-like"/>
    <property type="match status" value="1"/>
</dbReference>
<gene>
    <name evidence="1" type="ORF">JIR001_12340</name>
</gene>
<reference evidence="1" key="1">
    <citation type="journal article" date="2013" name="Int. J. Syst. Evol. Microbiol.">
        <title>Polycladomyces abyssicola gen. nov., sp. nov., a thermophilic filamentous bacterium isolated from hemipelagic sediment.</title>
        <authorList>
            <person name="Tsubouchi T."/>
            <person name="Shimane Y."/>
            <person name="Mori K."/>
            <person name="Usui K."/>
            <person name="Hiraki T."/>
            <person name="Tame A."/>
            <person name="Uematsu K."/>
            <person name="Maruyama T."/>
            <person name="Hatada Y."/>
        </authorList>
    </citation>
    <scope>NUCLEOTIDE SEQUENCE</scope>
    <source>
        <strain evidence="1">JIR-001</strain>
    </source>
</reference>
<sequence>MEVRKELRSLDILFDELEQLTARHVCLVTETNRYDFSVHYSQFFCGKSMITCLQSGTMLLMSYEDIFNDNVWVTKFKIPNEDLELIKEFFKSALTPLYSDSLQY</sequence>
<evidence type="ECO:0000313" key="1">
    <source>
        <dbReference type="EMBL" id="BCU81451.1"/>
    </source>
</evidence>